<dbReference type="RefSeq" id="WP_307566228.1">
    <property type="nucleotide sequence ID" value="NZ_JAUSQU010000001.1"/>
</dbReference>
<dbReference type="Proteomes" id="UP001225356">
    <property type="component" value="Unassembled WGS sequence"/>
</dbReference>
<evidence type="ECO:0000313" key="2">
    <source>
        <dbReference type="EMBL" id="MDP9848735.1"/>
    </source>
</evidence>
<dbReference type="EMBL" id="JAUSQU010000001">
    <property type="protein sequence ID" value="MDP9848735.1"/>
    <property type="molecule type" value="Genomic_DNA"/>
</dbReference>
<evidence type="ECO:0000256" key="1">
    <source>
        <dbReference type="SAM" id="SignalP"/>
    </source>
</evidence>
<comment type="caution">
    <text evidence="2">The sequence shown here is derived from an EMBL/GenBank/DDBJ whole genome shotgun (WGS) entry which is preliminary data.</text>
</comment>
<keyword evidence="1" id="KW-0732">Signal</keyword>
<protein>
    <submittedName>
        <fullName evidence="2">Membrane protein</fullName>
    </submittedName>
</protein>
<proteinExistence type="predicted"/>
<reference evidence="2 3" key="1">
    <citation type="submission" date="2023-07" db="EMBL/GenBank/DDBJ databases">
        <title>Sequencing the genomes of 1000 actinobacteria strains.</title>
        <authorList>
            <person name="Klenk H.-P."/>
        </authorList>
    </citation>
    <scope>NUCLEOTIDE SEQUENCE [LARGE SCALE GENOMIC DNA]</scope>
    <source>
        <strain evidence="2 3">DSM 46740</strain>
    </source>
</reference>
<keyword evidence="3" id="KW-1185">Reference proteome</keyword>
<sequence>MLKQFLAAGTLAAAGLVVAMTVSAQPAGASAVTQEATVTSVLTSGGSAYHDPYDPTYPWGGGYLHRNAYGPGYHVHPGNPWGNYGYYGRNY</sequence>
<gene>
    <name evidence="2" type="ORF">J2853_007946</name>
</gene>
<evidence type="ECO:0000313" key="3">
    <source>
        <dbReference type="Proteomes" id="UP001225356"/>
    </source>
</evidence>
<name>A0ABT9QQN2_9ACTN</name>
<accession>A0ABT9QQN2</accession>
<organism evidence="2 3">
    <name type="scientific">Streptosporangium lutulentum</name>
    <dbReference type="NCBI Taxonomy" id="1461250"/>
    <lineage>
        <taxon>Bacteria</taxon>
        <taxon>Bacillati</taxon>
        <taxon>Actinomycetota</taxon>
        <taxon>Actinomycetes</taxon>
        <taxon>Streptosporangiales</taxon>
        <taxon>Streptosporangiaceae</taxon>
        <taxon>Streptosporangium</taxon>
    </lineage>
</organism>
<feature type="signal peptide" evidence="1">
    <location>
        <begin position="1"/>
        <end position="24"/>
    </location>
</feature>
<feature type="chain" id="PRO_5047296572" evidence="1">
    <location>
        <begin position="25"/>
        <end position="91"/>
    </location>
</feature>